<dbReference type="PANTHER" id="PTHR43133:SF60">
    <property type="entry name" value="RNA POLYMERASE SIGMA FACTOR SIGV"/>
    <property type="match status" value="1"/>
</dbReference>
<dbReference type="EMBL" id="CP015405">
    <property type="protein sequence ID" value="ANU75955.1"/>
    <property type="molecule type" value="Genomic_DNA"/>
</dbReference>
<keyword evidence="8" id="KW-1185">Reference proteome</keyword>
<dbReference type="Gene3D" id="1.10.1740.10">
    <property type="match status" value="1"/>
</dbReference>
<organism evidence="7 8">
    <name type="scientific">Blautia pseudococcoides</name>
    <dbReference type="NCBI Taxonomy" id="1796616"/>
    <lineage>
        <taxon>Bacteria</taxon>
        <taxon>Bacillati</taxon>
        <taxon>Bacillota</taxon>
        <taxon>Clostridia</taxon>
        <taxon>Lachnospirales</taxon>
        <taxon>Lachnospiraceae</taxon>
        <taxon>Blautia</taxon>
    </lineage>
</organism>
<dbReference type="InterPro" id="IPR036388">
    <property type="entry name" value="WH-like_DNA-bd_sf"/>
</dbReference>
<protein>
    <submittedName>
        <fullName evidence="7">RNA polymerase subunit sigma-24</fullName>
    </submittedName>
</protein>
<keyword evidence="3" id="KW-0731">Sigma factor</keyword>
<dbReference type="RefSeq" id="WP_065542134.1">
    <property type="nucleotide sequence ID" value="NZ_CP015405.2"/>
</dbReference>
<dbReference type="InterPro" id="IPR013324">
    <property type="entry name" value="RNA_pol_sigma_r3/r4-like"/>
</dbReference>
<keyword evidence="4" id="KW-0804">Transcription</keyword>
<dbReference type="CDD" id="cd06171">
    <property type="entry name" value="Sigma70_r4"/>
    <property type="match status" value="1"/>
</dbReference>
<evidence type="ECO:0000259" key="5">
    <source>
        <dbReference type="Pfam" id="PF04542"/>
    </source>
</evidence>
<dbReference type="InterPro" id="IPR013325">
    <property type="entry name" value="RNA_pol_sigma_r2"/>
</dbReference>
<dbReference type="OrthoDB" id="9795666at2"/>
<evidence type="ECO:0000256" key="1">
    <source>
        <dbReference type="ARBA" id="ARBA00010641"/>
    </source>
</evidence>
<name>A0A1C7I8M5_9FIRM</name>
<dbReference type="InterPro" id="IPR007627">
    <property type="entry name" value="RNA_pol_sigma70_r2"/>
</dbReference>
<proteinExistence type="inferred from homology"/>
<evidence type="ECO:0000256" key="4">
    <source>
        <dbReference type="ARBA" id="ARBA00023163"/>
    </source>
</evidence>
<dbReference type="InterPro" id="IPR013249">
    <property type="entry name" value="RNA_pol_sigma70_r4_t2"/>
</dbReference>
<evidence type="ECO:0000313" key="8">
    <source>
        <dbReference type="Proteomes" id="UP000092574"/>
    </source>
</evidence>
<feature type="domain" description="RNA polymerase sigma factor 70 region 4 type 2" evidence="6">
    <location>
        <begin position="98"/>
        <end position="149"/>
    </location>
</feature>
<dbReference type="SUPFAM" id="SSF88946">
    <property type="entry name" value="Sigma2 domain of RNA polymerase sigma factors"/>
    <property type="match status" value="1"/>
</dbReference>
<reference evidence="7" key="1">
    <citation type="submission" date="2017-04" db="EMBL/GenBank/DDBJ databases">
        <title>Complete Genome Sequences of Twelve Strains of a Stable Defined Moderately Diverse Mouse Microbiota 2 (sDMDMm2).</title>
        <authorList>
            <person name="Uchimura Y."/>
            <person name="Wyss M."/>
            <person name="Brugiroux S."/>
            <person name="Limenitakis J.P."/>
            <person name="Stecher B."/>
            <person name="McCoy K.D."/>
            <person name="Macpherson A.J."/>
        </authorList>
    </citation>
    <scope>NUCLEOTIDE SEQUENCE</scope>
    <source>
        <strain evidence="7">YL58</strain>
    </source>
</reference>
<dbReference type="STRING" id="1796616.A4V09_09405"/>
<dbReference type="Pfam" id="PF08281">
    <property type="entry name" value="Sigma70_r4_2"/>
    <property type="match status" value="1"/>
</dbReference>
<sequence>MMTKWDINLIVEEYADTITRICYSYGKNYDDTQDIMQNVFLKLMRANPEFDSKEHEKAWIIRVTINECKDFLKNIFRRHASLEEIQEIPIEEEEDLSYIREAVLKLPDKYKSVIYLFYYEGYTAVEIAGILHKKENTIYTWMNRARQMLKEMVGGDVE</sequence>
<dbReference type="Gene3D" id="1.10.10.10">
    <property type="entry name" value="Winged helix-like DNA-binding domain superfamily/Winged helix DNA-binding domain"/>
    <property type="match status" value="1"/>
</dbReference>
<dbReference type="AlphaFoldDB" id="A0A1C7I8M5"/>
<dbReference type="GO" id="GO:0016987">
    <property type="term" value="F:sigma factor activity"/>
    <property type="evidence" value="ECO:0007669"/>
    <property type="project" value="UniProtKB-KW"/>
</dbReference>
<dbReference type="Proteomes" id="UP000092574">
    <property type="component" value="Chromosome"/>
</dbReference>
<evidence type="ECO:0000256" key="2">
    <source>
        <dbReference type="ARBA" id="ARBA00023015"/>
    </source>
</evidence>
<evidence type="ECO:0000313" key="7">
    <source>
        <dbReference type="EMBL" id="ANU75955.1"/>
    </source>
</evidence>
<dbReference type="KEGG" id="byl:A4V09_09405"/>
<dbReference type="NCBIfam" id="TIGR02937">
    <property type="entry name" value="sigma70-ECF"/>
    <property type="match status" value="1"/>
</dbReference>
<keyword evidence="2" id="KW-0805">Transcription regulation</keyword>
<dbReference type="GO" id="GO:0006352">
    <property type="term" value="P:DNA-templated transcription initiation"/>
    <property type="evidence" value="ECO:0007669"/>
    <property type="project" value="InterPro"/>
</dbReference>
<accession>A0A1C7I8M5</accession>
<comment type="similarity">
    <text evidence="1">Belongs to the sigma-70 factor family. ECF subfamily.</text>
</comment>
<dbReference type="Pfam" id="PF04542">
    <property type="entry name" value="Sigma70_r2"/>
    <property type="match status" value="1"/>
</dbReference>
<dbReference type="PANTHER" id="PTHR43133">
    <property type="entry name" value="RNA POLYMERASE ECF-TYPE SIGMA FACTO"/>
    <property type="match status" value="1"/>
</dbReference>
<feature type="domain" description="RNA polymerase sigma-70 region 2" evidence="5">
    <location>
        <begin position="10"/>
        <end position="73"/>
    </location>
</feature>
<dbReference type="SUPFAM" id="SSF88659">
    <property type="entry name" value="Sigma3 and sigma4 domains of RNA polymerase sigma factors"/>
    <property type="match status" value="1"/>
</dbReference>
<dbReference type="InterPro" id="IPR039425">
    <property type="entry name" value="RNA_pol_sigma-70-like"/>
</dbReference>
<dbReference type="GO" id="GO:0003677">
    <property type="term" value="F:DNA binding"/>
    <property type="evidence" value="ECO:0007669"/>
    <property type="project" value="InterPro"/>
</dbReference>
<evidence type="ECO:0000256" key="3">
    <source>
        <dbReference type="ARBA" id="ARBA00023082"/>
    </source>
</evidence>
<evidence type="ECO:0000259" key="6">
    <source>
        <dbReference type="Pfam" id="PF08281"/>
    </source>
</evidence>
<gene>
    <name evidence="7" type="ORF">A4V09_09405</name>
</gene>
<dbReference type="InterPro" id="IPR014284">
    <property type="entry name" value="RNA_pol_sigma-70_dom"/>
</dbReference>